<feature type="transmembrane region" description="Helical" evidence="1">
    <location>
        <begin position="36"/>
        <end position="55"/>
    </location>
</feature>
<keyword evidence="1" id="KW-0812">Transmembrane</keyword>
<dbReference type="PANTHER" id="PTHR31303:SF1">
    <property type="entry name" value="CTP-DEPENDENT DIACYLGLYCEROL KINASE 1"/>
    <property type="match status" value="1"/>
</dbReference>
<name>A0A1G9GF51_9EURY</name>
<keyword evidence="3" id="KW-1185">Reference proteome</keyword>
<organism evidence="2 3">
    <name type="scientific">Natronorubrum texcoconense</name>
    <dbReference type="NCBI Taxonomy" id="1095776"/>
    <lineage>
        <taxon>Archaea</taxon>
        <taxon>Methanobacteriati</taxon>
        <taxon>Methanobacteriota</taxon>
        <taxon>Stenosarchaea group</taxon>
        <taxon>Halobacteria</taxon>
        <taxon>Halobacteriales</taxon>
        <taxon>Natrialbaceae</taxon>
        <taxon>Natronorubrum</taxon>
    </lineage>
</organism>
<accession>A0A1G9GF51</accession>
<proteinExistence type="predicted"/>
<gene>
    <name evidence="2" type="ORF">SAMN04515672_4468</name>
</gene>
<sequence length="196" mass="21391">MADELKRRLVHSSGAGLVALYLLADYFELGLTWPRFQVLMVALAVGTIGLEFLRLQVGLDWQIYDKLTRDYEQDQFAGYGYYMVSMTIAVLLFDPQIALPAMLMLALGDPISGAVSDDSLKFVKGPKVLVTMFVVSAIIAAPFLYETPPAVLAAALGATIADGVKVRIGDYIVDDNLTIPIYAGLLAWVVLEFVPI</sequence>
<keyword evidence="1" id="KW-0472">Membrane</keyword>
<keyword evidence="1" id="KW-1133">Transmembrane helix</keyword>
<reference evidence="3" key="1">
    <citation type="submission" date="2016-10" db="EMBL/GenBank/DDBJ databases">
        <authorList>
            <person name="Varghese N."/>
            <person name="Submissions S."/>
        </authorList>
    </citation>
    <scope>NUCLEOTIDE SEQUENCE [LARGE SCALE GENOMIC DNA]</scope>
    <source>
        <strain evidence="3">B4,CECT 8067,JCM 17497</strain>
    </source>
</reference>
<dbReference type="EMBL" id="FNFE01000009">
    <property type="protein sequence ID" value="SDK98923.1"/>
    <property type="molecule type" value="Genomic_DNA"/>
</dbReference>
<dbReference type="InterPro" id="IPR037997">
    <property type="entry name" value="Dgk1-like"/>
</dbReference>
<dbReference type="PANTHER" id="PTHR31303">
    <property type="entry name" value="CTP-DEPENDENT DIACYLGLYCEROL KINASE 1"/>
    <property type="match status" value="1"/>
</dbReference>
<dbReference type="GO" id="GO:0004143">
    <property type="term" value="F:ATP-dependent diacylglycerol kinase activity"/>
    <property type="evidence" value="ECO:0007669"/>
    <property type="project" value="InterPro"/>
</dbReference>
<dbReference type="RefSeq" id="WP_090311927.1">
    <property type="nucleotide sequence ID" value="NZ_FNFE01000009.1"/>
</dbReference>
<feature type="transmembrane region" description="Helical" evidence="1">
    <location>
        <begin position="76"/>
        <end position="93"/>
    </location>
</feature>
<evidence type="ECO:0000256" key="1">
    <source>
        <dbReference type="SAM" id="Phobius"/>
    </source>
</evidence>
<evidence type="ECO:0000313" key="3">
    <source>
        <dbReference type="Proteomes" id="UP000198882"/>
    </source>
</evidence>
<keyword evidence="2" id="KW-0418">Kinase</keyword>
<protein>
    <submittedName>
        <fullName evidence="2">Dolichol kinase</fullName>
    </submittedName>
</protein>
<dbReference type="OrthoDB" id="213078at2157"/>
<feature type="transmembrane region" description="Helical" evidence="1">
    <location>
        <begin position="128"/>
        <end position="145"/>
    </location>
</feature>
<dbReference type="AlphaFoldDB" id="A0A1G9GF51"/>
<dbReference type="Proteomes" id="UP000198882">
    <property type="component" value="Unassembled WGS sequence"/>
</dbReference>
<keyword evidence="2" id="KW-0808">Transferase</keyword>
<feature type="transmembrane region" description="Helical" evidence="1">
    <location>
        <begin position="7"/>
        <end position="24"/>
    </location>
</feature>
<dbReference type="STRING" id="1095776.SAMN04515672_4468"/>
<evidence type="ECO:0000313" key="2">
    <source>
        <dbReference type="EMBL" id="SDK98923.1"/>
    </source>
</evidence>